<sequence>MKKKVIIMGAAGRDFHDFNTYFRDNPKYDVVCFTATQIPDIEDRVYPKELAGALYPNGIPIYSESRLRELIKRYNVDKVFLSYSDISHNYVMDKASVVLSSCADFSILGPKSVMLISKKPVISICAVRTGSGKSPTTRKVRDILKSMGLKVVVARHPMPYGNLLKSAVQRFETYADLDKADCTIEEREEYEPHIENGTVVFAGVDYERILREAEKEADVILWDGGNNDLPFFKPDLHIVIADPLRAGQELTYHPGEANAMMADVIIINKVDSATRDQVETIKRNIQKINPTATIIEANSPVFVEDPKLIEGKKVLVVEDGPTLTHGNMSFGAGTVAANKFNSQEIVDPRPWAVSTIKEIFDNFKQLGKVLPAMGYSREQVEELETTINNVPCDTVIVGTPIDIGKLMKLNKPLVRVKYSVEEVGKPDLTDILKSFKKERGI</sequence>
<feature type="domain" description="CobW/HypB/UreG nucleotide-binding" evidence="1">
    <location>
        <begin position="236"/>
        <end position="295"/>
    </location>
</feature>
<protein>
    <submittedName>
        <fullName evidence="2">Cyclic 2,3-diphosphoglycerate synthetase</fullName>
    </submittedName>
</protein>
<name>A0A150J830_9EURY</name>
<gene>
    <name evidence="2" type="primary">cpgS</name>
    <name evidence="2" type="ORF">AMQ22_00359</name>
</gene>
<dbReference type="Pfam" id="PF02492">
    <property type="entry name" value="cobW"/>
    <property type="match status" value="1"/>
</dbReference>
<dbReference type="STRING" id="1705564.APG08_00730"/>
<dbReference type="Gene3D" id="3.40.50.720">
    <property type="entry name" value="NAD(P)-binding Rossmann-like Domain"/>
    <property type="match status" value="1"/>
</dbReference>
<dbReference type="EMBL" id="LNGC01000008">
    <property type="protein sequence ID" value="KYC53248.1"/>
    <property type="molecule type" value="Genomic_DNA"/>
</dbReference>
<reference evidence="2 3" key="1">
    <citation type="journal article" date="2016" name="ISME J.">
        <title>Chasing the elusive Euryarchaeota class WSA2: genomes reveal a uniquely fastidious methyl-reducing methanogen.</title>
        <authorList>
            <person name="Nobu M.K."/>
            <person name="Narihiro T."/>
            <person name="Kuroda K."/>
            <person name="Mei R."/>
            <person name="Liu W.T."/>
        </authorList>
    </citation>
    <scope>NUCLEOTIDE SEQUENCE [LARGE SCALE GENOMIC DNA]</scope>
    <source>
        <strain evidence="2">U1lsi0528_Bin055</strain>
    </source>
</reference>
<evidence type="ECO:0000313" key="2">
    <source>
        <dbReference type="EMBL" id="KYC53248.1"/>
    </source>
</evidence>
<dbReference type="SUPFAM" id="SSF52540">
    <property type="entry name" value="P-loop containing nucleoside triphosphate hydrolases"/>
    <property type="match status" value="1"/>
</dbReference>
<evidence type="ECO:0000313" key="3">
    <source>
        <dbReference type="Proteomes" id="UP000075398"/>
    </source>
</evidence>
<dbReference type="InterPro" id="IPR053199">
    <property type="entry name" value="cDPG_synthetase-like"/>
</dbReference>
<dbReference type="AlphaFoldDB" id="A0A150J830"/>
<dbReference type="Proteomes" id="UP000075398">
    <property type="component" value="Unassembled WGS sequence"/>
</dbReference>
<comment type="caution">
    <text evidence="2">The sequence shown here is derived from an EMBL/GenBank/DDBJ whole genome shotgun (WGS) entry which is preliminary data.</text>
</comment>
<dbReference type="PATRIC" id="fig|1705409.3.peg.370"/>
<proteinExistence type="predicted"/>
<accession>A0A150J830</accession>
<dbReference type="Gene3D" id="3.40.50.300">
    <property type="entry name" value="P-loop containing nucleotide triphosphate hydrolases"/>
    <property type="match status" value="1"/>
</dbReference>
<dbReference type="PANTHER" id="PTHR42869">
    <property type="entry name" value="SLL0572 PROTEIN"/>
    <property type="match status" value="1"/>
</dbReference>
<dbReference type="InterPro" id="IPR003495">
    <property type="entry name" value="CobW/HypB/UreG_nucleotide-bd"/>
</dbReference>
<evidence type="ECO:0000259" key="1">
    <source>
        <dbReference type="Pfam" id="PF02492"/>
    </source>
</evidence>
<dbReference type="InterPro" id="IPR027417">
    <property type="entry name" value="P-loop_NTPase"/>
</dbReference>
<organism evidence="2 3">
    <name type="scientific">Candidatus Methanofastidiosum methylothiophilum</name>
    <dbReference type="NCBI Taxonomy" id="1705564"/>
    <lineage>
        <taxon>Archaea</taxon>
        <taxon>Methanobacteriati</taxon>
        <taxon>Methanobacteriota</taxon>
        <taxon>Stenosarchaea group</taxon>
        <taxon>Candidatus Methanofastidiosia</taxon>
        <taxon>Candidatus Methanofastidiosales</taxon>
        <taxon>Candidatus Methanofastidiosaceae</taxon>
        <taxon>Candidatus Methanofastidiosum</taxon>
    </lineage>
</organism>
<dbReference type="PANTHER" id="PTHR42869:SF1">
    <property type="entry name" value="SLL0572 PROTEIN"/>
    <property type="match status" value="1"/>
</dbReference>